<feature type="region of interest" description="Disordered" evidence="1">
    <location>
        <begin position="452"/>
        <end position="472"/>
    </location>
</feature>
<dbReference type="Proteomes" id="UP000799302">
    <property type="component" value="Unassembled WGS sequence"/>
</dbReference>
<name>A0A6A6UQQ8_9PEZI</name>
<sequence>MTDSPIVRAPMDPAEQPILDSLLGIRNQLEFMKQDRSCFVKSEEVMRLYAETVKQVNKLNEIRTHKRDEQNRVDTVLDDCFQLISLGFMVIGKNNEAPAIYSVVSTIKRLLDHLSEAAFYSPKDLDMISHQLQSFRQTIERGRDTLDPHLVTLLEARLTICETTLARLEKILSKLTPELAPLYDKLVSILRSLSACNVKANYPKAEVADLMSQAKEIQIKLNLSGIHGTTEDLLESYAEKLKEMDKNGEAVDPDRLVTDLLTRCLMWGEIIEDRHGKLGDGFREQFDKLLSIRNSLESKSLLQAWSMRETDVYSYQRQLDRIDESRDPEGYFTNALGTRADLQTQRTLLYLLRKSYALIYFLLTSSEPVSEALLPIYNQLKTLKKCLREVQKSGGVSSPRELYPYKMKLNSVDKMRVDGKFMVNNSIPDGQAAVMALMEDCYELTNKLQEEAEDLDQKDTPDEATSNITAAA</sequence>
<dbReference type="GO" id="GO:0005737">
    <property type="term" value="C:cytoplasm"/>
    <property type="evidence" value="ECO:0007669"/>
    <property type="project" value="TreeGrafter"/>
</dbReference>
<dbReference type="InterPro" id="IPR018810">
    <property type="entry name" value="UPF0662"/>
</dbReference>
<protein>
    <submittedName>
        <fullName evidence="2">Uncharacterized protein</fullName>
    </submittedName>
</protein>
<organism evidence="2 3">
    <name type="scientific">Microthyrium microscopicum</name>
    <dbReference type="NCBI Taxonomy" id="703497"/>
    <lineage>
        <taxon>Eukaryota</taxon>
        <taxon>Fungi</taxon>
        <taxon>Dikarya</taxon>
        <taxon>Ascomycota</taxon>
        <taxon>Pezizomycotina</taxon>
        <taxon>Dothideomycetes</taxon>
        <taxon>Dothideomycetes incertae sedis</taxon>
        <taxon>Microthyriales</taxon>
        <taxon>Microthyriaceae</taxon>
        <taxon>Microthyrium</taxon>
    </lineage>
</organism>
<dbReference type="PANTHER" id="PTHR28086">
    <property type="entry name" value="UPF0662 PROTEIN YPL260W"/>
    <property type="match status" value="1"/>
</dbReference>
<keyword evidence="3" id="KW-1185">Reference proteome</keyword>
<gene>
    <name evidence="2" type="ORF">BT63DRAFT_421856</name>
</gene>
<evidence type="ECO:0000256" key="1">
    <source>
        <dbReference type="SAM" id="MobiDB-lite"/>
    </source>
</evidence>
<dbReference type="EMBL" id="MU004231">
    <property type="protein sequence ID" value="KAF2673727.1"/>
    <property type="molecule type" value="Genomic_DNA"/>
</dbReference>
<evidence type="ECO:0000313" key="3">
    <source>
        <dbReference type="Proteomes" id="UP000799302"/>
    </source>
</evidence>
<dbReference type="PANTHER" id="PTHR28086:SF1">
    <property type="entry name" value="CU(2+) SUPPRESSING AND BLEOMYCIN SENSITIVE PROTEIN 1"/>
    <property type="match status" value="1"/>
</dbReference>
<evidence type="ECO:0000313" key="2">
    <source>
        <dbReference type="EMBL" id="KAF2673727.1"/>
    </source>
</evidence>
<dbReference type="Pfam" id="PF10303">
    <property type="entry name" value="DUF2408"/>
    <property type="match status" value="2"/>
</dbReference>
<feature type="compositionally biased region" description="Polar residues" evidence="1">
    <location>
        <begin position="463"/>
        <end position="472"/>
    </location>
</feature>
<reference evidence="2" key="1">
    <citation type="journal article" date="2020" name="Stud. Mycol.">
        <title>101 Dothideomycetes genomes: a test case for predicting lifestyles and emergence of pathogens.</title>
        <authorList>
            <person name="Haridas S."/>
            <person name="Albert R."/>
            <person name="Binder M."/>
            <person name="Bloem J."/>
            <person name="Labutti K."/>
            <person name="Salamov A."/>
            <person name="Andreopoulos B."/>
            <person name="Baker S."/>
            <person name="Barry K."/>
            <person name="Bills G."/>
            <person name="Bluhm B."/>
            <person name="Cannon C."/>
            <person name="Castanera R."/>
            <person name="Culley D."/>
            <person name="Daum C."/>
            <person name="Ezra D."/>
            <person name="Gonzalez J."/>
            <person name="Henrissat B."/>
            <person name="Kuo A."/>
            <person name="Liang C."/>
            <person name="Lipzen A."/>
            <person name="Lutzoni F."/>
            <person name="Magnuson J."/>
            <person name="Mondo S."/>
            <person name="Nolan M."/>
            <person name="Ohm R."/>
            <person name="Pangilinan J."/>
            <person name="Park H.-J."/>
            <person name="Ramirez L."/>
            <person name="Alfaro M."/>
            <person name="Sun H."/>
            <person name="Tritt A."/>
            <person name="Yoshinaga Y."/>
            <person name="Zwiers L.-H."/>
            <person name="Turgeon B."/>
            <person name="Goodwin S."/>
            <person name="Spatafora J."/>
            <person name="Crous P."/>
            <person name="Grigoriev I."/>
        </authorList>
    </citation>
    <scope>NUCLEOTIDE SEQUENCE</scope>
    <source>
        <strain evidence="2">CBS 115976</strain>
    </source>
</reference>
<dbReference type="AlphaFoldDB" id="A0A6A6UQQ8"/>
<dbReference type="OrthoDB" id="2011986at2759"/>
<dbReference type="GO" id="GO:0005634">
    <property type="term" value="C:nucleus"/>
    <property type="evidence" value="ECO:0007669"/>
    <property type="project" value="TreeGrafter"/>
</dbReference>
<accession>A0A6A6UQQ8</accession>
<proteinExistence type="predicted"/>